<dbReference type="OrthoDB" id="5520730at2"/>
<dbReference type="EMBL" id="CP012670">
    <property type="protein sequence ID" value="AUX24533.1"/>
    <property type="molecule type" value="Genomic_DNA"/>
</dbReference>
<dbReference type="RefSeq" id="WP_129350734.1">
    <property type="nucleotide sequence ID" value="NZ_CP012670.1"/>
</dbReference>
<evidence type="ECO:0000313" key="2">
    <source>
        <dbReference type="Proteomes" id="UP000295781"/>
    </source>
</evidence>
<sequence>MRGRAYRLLRSCLGDENPPSARNAFIYARVIMRARVVPEDITPALDDPEIERRIESALEEILPRNRGSEAEIGGARSH</sequence>
<proteinExistence type="predicted"/>
<protein>
    <submittedName>
        <fullName evidence="1">Uncharacterized protein</fullName>
    </submittedName>
</protein>
<accession>A0A4P2Q699</accession>
<evidence type="ECO:0000313" key="1">
    <source>
        <dbReference type="EMBL" id="AUX24533.1"/>
    </source>
</evidence>
<reference evidence="1 2" key="1">
    <citation type="submission" date="2015-09" db="EMBL/GenBank/DDBJ databases">
        <title>Sorangium comparison.</title>
        <authorList>
            <person name="Zaburannyi N."/>
            <person name="Bunk B."/>
            <person name="Overmann J."/>
            <person name="Mueller R."/>
        </authorList>
    </citation>
    <scope>NUCLEOTIDE SEQUENCE [LARGE SCALE GENOMIC DNA]</scope>
    <source>
        <strain evidence="1 2">So ceGT47</strain>
    </source>
</reference>
<dbReference type="Proteomes" id="UP000295781">
    <property type="component" value="Chromosome"/>
</dbReference>
<dbReference type="AlphaFoldDB" id="A0A4P2Q699"/>
<name>A0A4P2Q699_SORCE</name>
<gene>
    <name evidence="1" type="ORF">SOCEGT47_050710</name>
</gene>
<organism evidence="1 2">
    <name type="scientific">Sorangium cellulosum</name>
    <name type="common">Polyangium cellulosum</name>
    <dbReference type="NCBI Taxonomy" id="56"/>
    <lineage>
        <taxon>Bacteria</taxon>
        <taxon>Pseudomonadati</taxon>
        <taxon>Myxococcota</taxon>
        <taxon>Polyangia</taxon>
        <taxon>Polyangiales</taxon>
        <taxon>Polyangiaceae</taxon>
        <taxon>Sorangium</taxon>
    </lineage>
</organism>